<dbReference type="InterPro" id="IPR052201">
    <property type="entry name" value="LRR-containing_regulator"/>
</dbReference>
<dbReference type="SUPFAM" id="SSF52047">
    <property type="entry name" value="RNI-like"/>
    <property type="match status" value="1"/>
</dbReference>
<dbReference type="InterPro" id="IPR032675">
    <property type="entry name" value="LRR_dom_sf"/>
</dbReference>
<dbReference type="Proteomes" id="UP001642484">
    <property type="component" value="Unassembled WGS sequence"/>
</dbReference>
<dbReference type="EMBL" id="CAXAMN010015558">
    <property type="protein sequence ID" value="CAK9046157.1"/>
    <property type="molecule type" value="Genomic_DNA"/>
</dbReference>
<dbReference type="PANTHER" id="PTHR24111:SF0">
    <property type="entry name" value="LEUCINE-RICH REPEAT-CONTAINING PROTEIN"/>
    <property type="match status" value="1"/>
</dbReference>
<reference evidence="2 3" key="1">
    <citation type="submission" date="2024-02" db="EMBL/GenBank/DDBJ databases">
        <authorList>
            <person name="Chen Y."/>
            <person name="Shah S."/>
            <person name="Dougan E. K."/>
            <person name="Thang M."/>
            <person name="Chan C."/>
        </authorList>
    </citation>
    <scope>NUCLEOTIDE SEQUENCE [LARGE SCALE GENOMIC DNA]</scope>
</reference>
<accession>A0ABP0M601</accession>
<comment type="caution">
    <text evidence="2">The sequence shown here is derived from an EMBL/GenBank/DDBJ whole genome shotgun (WGS) entry which is preliminary data.</text>
</comment>
<sequence>MLRTNRSLKVLDLVNCGLMDQGVEQLLPGLAESSLQHLYLDGNGLTAAVAKEVTLAGKNLFTLSLGMNRLFDEGAQAVCEHLSPSVQRLCMASCGMGISGASAVAKLLTGNRTLRFLDLGLLKATSALGEVPNRITDEGATLIGKSLEVNSTLNALLLVHNTIHQAGLKAIQTSISQNSSMVKLELEQLGIAYNELTREEIRHTLNKNRRKLQEDPEEWARVEEALDPVHLEEIKSVYRMGNTYSPHGEDDL</sequence>
<gene>
    <name evidence="2" type="ORF">CCMP2556_LOCUS24025</name>
</gene>
<evidence type="ECO:0000256" key="1">
    <source>
        <dbReference type="ARBA" id="ARBA00022737"/>
    </source>
</evidence>
<dbReference type="SMART" id="SM00368">
    <property type="entry name" value="LRR_RI"/>
    <property type="match status" value="5"/>
</dbReference>
<dbReference type="InterPro" id="IPR001611">
    <property type="entry name" value="Leu-rich_rpt"/>
</dbReference>
<name>A0ABP0M601_9DINO</name>
<dbReference type="Pfam" id="PF13516">
    <property type="entry name" value="LRR_6"/>
    <property type="match status" value="1"/>
</dbReference>
<protein>
    <submittedName>
        <fullName evidence="2">Uncharacterized protein</fullName>
    </submittedName>
</protein>
<keyword evidence="1" id="KW-0677">Repeat</keyword>
<keyword evidence="3" id="KW-1185">Reference proteome</keyword>
<evidence type="ECO:0000313" key="3">
    <source>
        <dbReference type="Proteomes" id="UP001642484"/>
    </source>
</evidence>
<evidence type="ECO:0000313" key="2">
    <source>
        <dbReference type="EMBL" id="CAK9046157.1"/>
    </source>
</evidence>
<proteinExistence type="predicted"/>
<organism evidence="2 3">
    <name type="scientific">Durusdinium trenchii</name>
    <dbReference type="NCBI Taxonomy" id="1381693"/>
    <lineage>
        <taxon>Eukaryota</taxon>
        <taxon>Sar</taxon>
        <taxon>Alveolata</taxon>
        <taxon>Dinophyceae</taxon>
        <taxon>Suessiales</taxon>
        <taxon>Symbiodiniaceae</taxon>
        <taxon>Durusdinium</taxon>
    </lineage>
</organism>
<dbReference type="Gene3D" id="3.80.10.10">
    <property type="entry name" value="Ribonuclease Inhibitor"/>
    <property type="match status" value="2"/>
</dbReference>
<dbReference type="PANTHER" id="PTHR24111">
    <property type="entry name" value="LEUCINE-RICH REPEAT-CONTAINING PROTEIN 34"/>
    <property type="match status" value="1"/>
</dbReference>